<evidence type="ECO:0000313" key="1">
    <source>
        <dbReference type="EMBL" id="CAE0363454.1"/>
    </source>
</evidence>
<dbReference type="EMBL" id="HBIJ01005965">
    <property type="protein sequence ID" value="CAE0363454.1"/>
    <property type="molecule type" value="Transcribed_RNA"/>
</dbReference>
<organism evidence="1">
    <name type="scientific">Aureoumbra lagunensis</name>
    <dbReference type="NCBI Taxonomy" id="44058"/>
    <lineage>
        <taxon>Eukaryota</taxon>
        <taxon>Sar</taxon>
        <taxon>Stramenopiles</taxon>
        <taxon>Ochrophyta</taxon>
        <taxon>Pelagophyceae</taxon>
        <taxon>Pelagomonadales</taxon>
        <taxon>Aureoumbra</taxon>
    </lineage>
</organism>
<gene>
    <name evidence="1" type="ORF">ALAG00032_LOCUS4195</name>
</gene>
<dbReference type="AlphaFoldDB" id="A0A7S3JTZ9"/>
<name>A0A7S3JTZ9_9STRA</name>
<sequence>MSSALSFLQQNSSDKVLMDSVVDSYFKDIGRSLSLHDIFFIKRVWSLYYESKYCRCIRVAVVLNLPLEKVEGAFELMDRILIGSKVFPCSGTEIDLEVVARVRGAIEKHNNENETKICPLVDVVLHTDRTTCLKCSGQLQWHPSVEHRKAERVEKQDMTTNRSARSPTIINCDIRSTQLGPAPLTCKMFKKYCVKCGLEHDVDRALERSNWSVDSEKALICQNDANVDTVLCADVENDVPPIDNSSGGGRSRITKAFLYPDSFGCSIRQVTHDTFITRGTLRAIDAMIMHGKTPFTAMEKYFEQNAAEYDFGAMSELPQGAGRFSYRKLETAFLLEGFIQAQTIVHGTEDLSNIDLGVALQSEAKFYEYLVPATDHDTGILAKAVRLSGMDHAKSKNHSSMSEMCDHACHLVGLVNDGNTDLDRSRCLLCPKTPCRSCDYCVEHCASCLTIPKANEHEGKECLVRMPVHVTTTSSSHARPTIRYTRVPGIIGRKITAAGSDHDGGLDVDSTRELWLVNLKDKSGKVTSTTKLSAYELRDAITAKDNNQAYADEEELATSVARLRVALSQEEAKSGGMILACLPKGLLRSRRNVRTFGWQAYVDLEGNIWNLRENDMHAEGSRHILQSYVTMVKQAHERKIDWPLRDPQDSGCTQIRTRFVCLIETLKQEPDRNYQQFSNSEVWILIVLVIVDIYIDQFHFVNHSPGDFCGKMMNPEDRLKYLREKFPGYNDQVCEQLWAIAVNFCKSVTYMSIGTHRAFLHILAIKLNLYRRDRALCSKTRGPLNRAAAFETTANNTSTPHSRAKAKQIKLEQEKLIKIAADTAPPKQHAQESKSERKVSWATGSARWEVPDHCSRPFPPAYENIRALPLSFFKENLREYLRFFRCFILAPWDQLTADVRFIARQQLQDWVVTCFEHNWCAQGPTKHFVDAVEEGEAACIFNNSEHSRDALRKKYAGLSLYIKRKEGSTLISEHLRISNIVWAQSREQFDASITSLRTKRRIEEPWSPQNLLTCTFVHSGLGDERAVVPNSTRYISVAEQGYAPLFQVIQYSPYNGNIAFKSDLEKTFLPFLSVQETSSHPP</sequence>
<protein>
    <submittedName>
        <fullName evidence="1">Uncharacterized protein</fullName>
    </submittedName>
</protein>
<accession>A0A7S3JTZ9</accession>
<proteinExistence type="predicted"/>
<reference evidence="1" key="1">
    <citation type="submission" date="2021-01" db="EMBL/GenBank/DDBJ databases">
        <authorList>
            <person name="Corre E."/>
            <person name="Pelletier E."/>
            <person name="Niang G."/>
            <person name="Scheremetjew M."/>
            <person name="Finn R."/>
            <person name="Kale V."/>
            <person name="Holt S."/>
            <person name="Cochrane G."/>
            <person name="Meng A."/>
            <person name="Brown T."/>
            <person name="Cohen L."/>
        </authorList>
    </citation>
    <scope>NUCLEOTIDE SEQUENCE</scope>
    <source>
        <strain evidence="1">CCMP1510</strain>
    </source>
</reference>